<keyword evidence="5" id="KW-1185">Reference proteome</keyword>
<evidence type="ECO:0000313" key="4">
    <source>
        <dbReference type="EMBL" id="RCH83212.1"/>
    </source>
</evidence>
<accession>A0A367IZV2</accession>
<dbReference type="PANTHER" id="PTHR46228:SF2">
    <property type="entry name" value="KELCH REPEAT PROTEIN (AFU_ORTHOLOGUE AFUA_4G14350)"/>
    <property type="match status" value="1"/>
</dbReference>
<dbReference type="Gene3D" id="2.120.10.80">
    <property type="entry name" value="Kelch-type beta propeller"/>
    <property type="match status" value="2"/>
</dbReference>
<name>A0A367IZV2_RHIST</name>
<keyword evidence="3" id="KW-0472">Membrane</keyword>
<dbReference type="Proteomes" id="UP000253551">
    <property type="component" value="Unassembled WGS sequence"/>
</dbReference>
<dbReference type="EMBL" id="PJQM01004822">
    <property type="protein sequence ID" value="RCH83212.1"/>
    <property type="molecule type" value="Genomic_DNA"/>
</dbReference>
<dbReference type="InterPro" id="IPR015915">
    <property type="entry name" value="Kelch-typ_b-propeller"/>
</dbReference>
<feature type="transmembrane region" description="Helical" evidence="3">
    <location>
        <begin position="301"/>
        <end position="324"/>
    </location>
</feature>
<protein>
    <submittedName>
        <fullName evidence="4">Uncharacterized protein</fullName>
    </submittedName>
</protein>
<evidence type="ECO:0000256" key="2">
    <source>
        <dbReference type="ARBA" id="ARBA00022737"/>
    </source>
</evidence>
<reference evidence="4 5" key="1">
    <citation type="journal article" date="2018" name="G3 (Bethesda)">
        <title>Phylogenetic and Phylogenomic Definition of Rhizopus Species.</title>
        <authorList>
            <person name="Gryganskyi A.P."/>
            <person name="Golan J."/>
            <person name="Dolatabadi S."/>
            <person name="Mondo S."/>
            <person name="Robb S."/>
            <person name="Idnurm A."/>
            <person name="Muszewska A."/>
            <person name="Steczkiewicz K."/>
            <person name="Masonjones S."/>
            <person name="Liao H.L."/>
            <person name="Gajdeczka M.T."/>
            <person name="Anike F."/>
            <person name="Vuek A."/>
            <person name="Anishchenko I.M."/>
            <person name="Voigt K."/>
            <person name="de Hoog G.S."/>
            <person name="Smith M.E."/>
            <person name="Heitman J."/>
            <person name="Vilgalys R."/>
            <person name="Stajich J.E."/>
        </authorList>
    </citation>
    <scope>NUCLEOTIDE SEQUENCE [LARGE SCALE GENOMIC DNA]</scope>
    <source>
        <strain evidence="4 5">LSU 92-RS-03</strain>
    </source>
</reference>
<proteinExistence type="predicted"/>
<evidence type="ECO:0000256" key="3">
    <source>
        <dbReference type="SAM" id="Phobius"/>
    </source>
</evidence>
<dbReference type="SUPFAM" id="SSF117281">
    <property type="entry name" value="Kelch motif"/>
    <property type="match status" value="1"/>
</dbReference>
<gene>
    <name evidence="4" type="ORF">CU098_008045</name>
</gene>
<comment type="caution">
    <text evidence="4">The sequence shown here is derived from an EMBL/GenBank/DDBJ whole genome shotgun (WGS) entry which is preliminary data.</text>
</comment>
<sequence>MPKGRRYSTAHYFPNGTIYILGGTENTNNYEFASPLLTLHLQNDFSLHPSASTNHDFLPSIGHTSHLPNNSIFSVFGLHPTQYSNSEQSPRYKHTSLLDYPYLYVIGGLSTQSHQPILDALWRHSLLDNSWISFSFIPLSGHVSFQFKHWILSCFGHQHSLLSNNCIVFDTIFANSTKIISVQDWPSSRIHATITPQGSKYILFGGKDQKGILDDVWEAQLETPLNIRWTKLEAIGHPRSGHVAIPLSQQQLILYYGGQQTLSLMADEPLYLNTTSGQWIQRRKPVYQLEVSPEAVDDQGLGGGAITGIVVGLVAAIVLGTAGFL</sequence>
<dbReference type="PANTHER" id="PTHR46228">
    <property type="entry name" value="KELCH DOMAIN-CONTAINING PROTEIN"/>
    <property type="match status" value="1"/>
</dbReference>
<evidence type="ECO:0000256" key="1">
    <source>
        <dbReference type="ARBA" id="ARBA00022441"/>
    </source>
</evidence>
<keyword evidence="1" id="KW-0880">Kelch repeat</keyword>
<dbReference type="AlphaFoldDB" id="A0A367IZV2"/>
<feature type="non-terminal residue" evidence="4">
    <location>
        <position position="325"/>
    </location>
</feature>
<evidence type="ECO:0000313" key="5">
    <source>
        <dbReference type="Proteomes" id="UP000253551"/>
    </source>
</evidence>
<keyword evidence="2" id="KW-0677">Repeat</keyword>
<keyword evidence="3" id="KW-0812">Transmembrane</keyword>
<keyword evidence="3" id="KW-1133">Transmembrane helix</keyword>
<dbReference type="OrthoDB" id="199599at2759"/>
<dbReference type="STRING" id="4846.A0A367IZV2"/>
<organism evidence="4 5">
    <name type="scientific">Rhizopus stolonifer</name>
    <name type="common">Rhizopus nigricans</name>
    <dbReference type="NCBI Taxonomy" id="4846"/>
    <lineage>
        <taxon>Eukaryota</taxon>
        <taxon>Fungi</taxon>
        <taxon>Fungi incertae sedis</taxon>
        <taxon>Mucoromycota</taxon>
        <taxon>Mucoromycotina</taxon>
        <taxon>Mucoromycetes</taxon>
        <taxon>Mucorales</taxon>
        <taxon>Mucorineae</taxon>
        <taxon>Rhizopodaceae</taxon>
        <taxon>Rhizopus</taxon>
    </lineage>
</organism>